<keyword evidence="4" id="KW-0560">Oxidoreductase</keyword>
<dbReference type="Gene3D" id="3.50.50.60">
    <property type="entry name" value="FAD/NAD(P)-binding domain"/>
    <property type="match status" value="2"/>
</dbReference>
<dbReference type="SUPFAM" id="SSF51905">
    <property type="entry name" value="FAD/NAD(P)-binding domain"/>
    <property type="match status" value="1"/>
</dbReference>
<evidence type="ECO:0000259" key="5">
    <source>
        <dbReference type="Pfam" id="PF07992"/>
    </source>
</evidence>
<dbReference type="PANTHER" id="PTHR42917:SF2">
    <property type="entry name" value="2,4-DIENOYL-COA REDUCTASE [(2E)-ENOYL-COA-PRODUCING]"/>
    <property type="match status" value="1"/>
</dbReference>
<reference evidence="6" key="1">
    <citation type="journal article" date="2014" name="Front. Microbiol.">
        <title>High frequency of phylogenetically diverse reductive dehalogenase-homologous genes in deep subseafloor sedimentary metagenomes.</title>
        <authorList>
            <person name="Kawai M."/>
            <person name="Futagami T."/>
            <person name="Toyoda A."/>
            <person name="Takaki Y."/>
            <person name="Nishi S."/>
            <person name="Hori S."/>
            <person name="Arai W."/>
            <person name="Tsubouchi T."/>
            <person name="Morono Y."/>
            <person name="Uchiyama I."/>
            <person name="Ito T."/>
            <person name="Fujiyama A."/>
            <person name="Inagaki F."/>
            <person name="Takami H."/>
        </authorList>
    </citation>
    <scope>NUCLEOTIDE SEQUENCE</scope>
    <source>
        <strain evidence="6">Expedition CK06-06</strain>
    </source>
</reference>
<organism evidence="6">
    <name type="scientific">marine sediment metagenome</name>
    <dbReference type="NCBI Taxonomy" id="412755"/>
    <lineage>
        <taxon>unclassified sequences</taxon>
        <taxon>metagenomes</taxon>
        <taxon>ecological metagenomes</taxon>
    </lineage>
</organism>
<comment type="caution">
    <text evidence="6">The sequence shown here is derived from an EMBL/GenBank/DDBJ whole genome shotgun (WGS) entry which is preliminary data.</text>
</comment>
<protein>
    <recommendedName>
        <fullName evidence="5">FAD/NAD(P)-binding domain-containing protein</fullName>
    </recommendedName>
</protein>
<feature type="domain" description="FAD/NAD(P)-binding" evidence="5">
    <location>
        <begin position="4"/>
        <end position="189"/>
    </location>
</feature>
<name>X1AFC4_9ZZZZ</name>
<dbReference type="InterPro" id="IPR051793">
    <property type="entry name" value="NADH:flavin_oxidoreductase"/>
</dbReference>
<evidence type="ECO:0000256" key="1">
    <source>
        <dbReference type="ARBA" id="ARBA00001917"/>
    </source>
</evidence>
<keyword evidence="2" id="KW-0285">Flavoprotein</keyword>
<evidence type="ECO:0000256" key="3">
    <source>
        <dbReference type="ARBA" id="ARBA00022643"/>
    </source>
</evidence>
<dbReference type="InterPro" id="IPR023753">
    <property type="entry name" value="FAD/NAD-binding_dom"/>
</dbReference>
<keyword evidence="3" id="KW-0288">FMN</keyword>
<comment type="cofactor">
    <cofactor evidence="1">
        <name>FMN</name>
        <dbReference type="ChEBI" id="CHEBI:58210"/>
    </cofactor>
</comment>
<dbReference type="EMBL" id="BART01006713">
    <property type="protein sequence ID" value="GAG68477.1"/>
    <property type="molecule type" value="Genomic_DNA"/>
</dbReference>
<dbReference type="Pfam" id="PF07992">
    <property type="entry name" value="Pyr_redox_2"/>
    <property type="match status" value="1"/>
</dbReference>
<accession>X1AFC4</accession>
<dbReference type="AlphaFoldDB" id="X1AFC4"/>
<dbReference type="InterPro" id="IPR036188">
    <property type="entry name" value="FAD/NAD-bd_sf"/>
</dbReference>
<evidence type="ECO:0000256" key="4">
    <source>
        <dbReference type="ARBA" id="ARBA00023002"/>
    </source>
</evidence>
<sequence length="218" mass="23502">MLEEMKPDVVVLAAGGTPLILQVPGVNRNNVFSGHDFLNLMSGIPLKKGALLRLISPLAKYFAKPSIMRRLLGLNFPIKKRVAIIGGQFAGCELALALAEEGKEVTVIEESERIGADIGRVTRWVELAMLRKAGAKLETLSKVTEITDKGVKISREGSSYFLEVDTVLIAMGKGVEANTKLVQELEGKVPVLYPIGDCADPGRIREAMASGFNIGSKI</sequence>
<gene>
    <name evidence="6" type="ORF">S01H4_15313</name>
</gene>
<evidence type="ECO:0000313" key="6">
    <source>
        <dbReference type="EMBL" id="GAG68477.1"/>
    </source>
</evidence>
<dbReference type="GO" id="GO:0016491">
    <property type="term" value="F:oxidoreductase activity"/>
    <property type="evidence" value="ECO:0007669"/>
    <property type="project" value="UniProtKB-KW"/>
</dbReference>
<dbReference type="PANTHER" id="PTHR42917">
    <property type="entry name" value="2,4-DIENOYL-COA REDUCTASE"/>
    <property type="match status" value="1"/>
</dbReference>
<evidence type="ECO:0000256" key="2">
    <source>
        <dbReference type="ARBA" id="ARBA00022630"/>
    </source>
</evidence>
<proteinExistence type="predicted"/>